<feature type="repeat" description="ANK" evidence="3">
    <location>
        <begin position="130"/>
        <end position="162"/>
    </location>
</feature>
<feature type="repeat" description="ANK" evidence="3">
    <location>
        <begin position="163"/>
        <end position="195"/>
    </location>
</feature>
<name>A0ABV7Z2R8_9DEIO</name>
<dbReference type="PANTHER" id="PTHR24171:SF9">
    <property type="entry name" value="ANKYRIN REPEAT DOMAIN-CONTAINING PROTEIN 39"/>
    <property type="match status" value="1"/>
</dbReference>
<dbReference type="Gene3D" id="1.25.40.20">
    <property type="entry name" value="Ankyrin repeat-containing domain"/>
    <property type="match status" value="2"/>
</dbReference>
<dbReference type="Proteomes" id="UP001595803">
    <property type="component" value="Unassembled WGS sequence"/>
</dbReference>
<dbReference type="PROSITE" id="PS50088">
    <property type="entry name" value="ANK_REPEAT"/>
    <property type="match status" value="4"/>
</dbReference>
<dbReference type="EMBL" id="JBHRZG010000001">
    <property type="protein sequence ID" value="MFC3831305.1"/>
    <property type="molecule type" value="Genomic_DNA"/>
</dbReference>
<dbReference type="InterPro" id="IPR036770">
    <property type="entry name" value="Ankyrin_rpt-contain_sf"/>
</dbReference>
<dbReference type="PROSITE" id="PS50297">
    <property type="entry name" value="ANK_REP_REGION"/>
    <property type="match status" value="4"/>
</dbReference>
<gene>
    <name evidence="4" type="ORF">ACFOSB_00320</name>
</gene>
<feature type="repeat" description="ANK" evidence="3">
    <location>
        <begin position="95"/>
        <end position="127"/>
    </location>
</feature>
<sequence length="216" mass="22240">MTSEAERELFLAIQASDDAQVRALVRAEPTLLRAVSPMGVSPVLFATYYGRHDVARVLVEEGAPLDVFEAAAVGDIGRVQALLADEADVNAVSGDGFSALGLAAFFGRADVARVLLERGADVNAVSTNAMQVRPLHSAVAGNHDALARELVAAGADVNAVQQGDFTPLMGAAQHGNAALVAFLLAAGARADAATTDGRTAADLAREEGHVAVLNML</sequence>
<organism evidence="4 5">
    <name type="scientific">Deinococcus rufus</name>
    <dbReference type="NCBI Taxonomy" id="2136097"/>
    <lineage>
        <taxon>Bacteria</taxon>
        <taxon>Thermotogati</taxon>
        <taxon>Deinococcota</taxon>
        <taxon>Deinococci</taxon>
        <taxon>Deinococcales</taxon>
        <taxon>Deinococcaceae</taxon>
        <taxon>Deinococcus</taxon>
    </lineage>
</organism>
<keyword evidence="1" id="KW-0677">Repeat</keyword>
<dbReference type="SMART" id="SM00248">
    <property type="entry name" value="ANK"/>
    <property type="match status" value="4"/>
</dbReference>
<keyword evidence="5" id="KW-1185">Reference proteome</keyword>
<evidence type="ECO:0000256" key="2">
    <source>
        <dbReference type="ARBA" id="ARBA00023043"/>
    </source>
</evidence>
<dbReference type="PANTHER" id="PTHR24171">
    <property type="entry name" value="ANKYRIN REPEAT DOMAIN-CONTAINING PROTEIN 39-RELATED"/>
    <property type="match status" value="1"/>
</dbReference>
<dbReference type="RefSeq" id="WP_322473204.1">
    <property type="nucleotide sequence ID" value="NZ_JBHRZG010000001.1"/>
</dbReference>
<accession>A0ABV7Z2R8</accession>
<reference evidence="5" key="1">
    <citation type="journal article" date="2019" name="Int. J. Syst. Evol. Microbiol.">
        <title>The Global Catalogue of Microorganisms (GCM) 10K type strain sequencing project: providing services to taxonomists for standard genome sequencing and annotation.</title>
        <authorList>
            <consortium name="The Broad Institute Genomics Platform"/>
            <consortium name="The Broad Institute Genome Sequencing Center for Infectious Disease"/>
            <person name="Wu L."/>
            <person name="Ma J."/>
        </authorList>
    </citation>
    <scope>NUCLEOTIDE SEQUENCE [LARGE SCALE GENOMIC DNA]</scope>
    <source>
        <strain evidence="5">CCTCC AB 2017081</strain>
    </source>
</reference>
<dbReference type="Pfam" id="PF12796">
    <property type="entry name" value="Ank_2"/>
    <property type="match status" value="1"/>
</dbReference>
<dbReference type="InterPro" id="IPR002110">
    <property type="entry name" value="Ankyrin_rpt"/>
</dbReference>
<dbReference type="Pfam" id="PF00023">
    <property type="entry name" value="Ank"/>
    <property type="match status" value="1"/>
</dbReference>
<evidence type="ECO:0000256" key="1">
    <source>
        <dbReference type="ARBA" id="ARBA00022737"/>
    </source>
</evidence>
<evidence type="ECO:0000256" key="3">
    <source>
        <dbReference type="PROSITE-ProRule" id="PRU00023"/>
    </source>
</evidence>
<feature type="repeat" description="ANK" evidence="3">
    <location>
        <begin position="38"/>
        <end position="70"/>
    </location>
</feature>
<dbReference type="SUPFAM" id="SSF48403">
    <property type="entry name" value="Ankyrin repeat"/>
    <property type="match status" value="1"/>
</dbReference>
<proteinExistence type="predicted"/>
<evidence type="ECO:0000313" key="5">
    <source>
        <dbReference type="Proteomes" id="UP001595803"/>
    </source>
</evidence>
<protein>
    <submittedName>
        <fullName evidence="4">Ankyrin repeat domain-containing protein</fullName>
    </submittedName>
</protein>
<keyword evidence="2 3" id="KW-0040">ANK repeat</keyword>
<comment type="caution">
    <text evidence="4">The sequence shown here is derived from an EMBL/GenBank/DDBJ whole genome shotgun (WGS) entry which is preliminary data.</text>
</comment>
<evidence type="ECO:0000313" key="4">
    <source>
        <dbReference type="EMBL" id="MFC3831305.1"/>
    </source>
</evidence>